<feature type="compositionally biased region" description="Basic and acidic residues" evidence="1">
    <location>
        <begin position="189"/>
        <end position="198"/>
    </location>
</feature>
<protein>
    <submittedName>
        <fullName evidence="2">Uncharacterized protein</fullName>
    </submittedName>
</protein>
<dbReference type="Proteomes" id="UP001151760">
    <property type="component" value="Unassembled WGS sequence"/>
</dbReference>
<sequence length="759" mass="88460">MSTAEAEYVFLSACCAQVTWMRTQLLNYGYKYNRILMYCDSNSAIAISCNPVQHSNTKHIDIRYYFIKEHVEKGTVELYFVGTEYQLADLFTKALPKERFEYLVHRIAEVQSDEIMSSKQSYDLMDANKKVDLEQVQFEKKQEARENVELVNKHLASKRFEKMMEGLENVIDDSLSPRNDEPNILGTRLEPRSDKESPEVEITNDEEVEITNVVIPVNVNEEEEEITDEVYELKRREKGKIIEESRSTPFPTPIRSPRIHTDLVSSDTEKLQELTGRYTYLFEHLKTRFLSRKSFDTLAGHLQEVMVESLLTMVDTYIKEQVKKQVPQQVRDQVPVYVAEGLILERQKIKEEMEQMIAKAVLQERGNIQAKIFSQIQKAIDNHIPSQVDALVRSYMSGHILHVHPVQSQTPSVPEQQYQLYLSMKNDSQLQQQDIAIWLALQIKFKNLQVPQTTCRPSVVRPRDQDYPYDDAHPEGENHAKNYGRKTSLKYEAYMSGESSSVQVNEEERCLSTLGNQEQVDDYDFWTDSYSSDDDEIPTKQVSQDIMEEVSLTIDEANDIVWESRKEILISPHPQKTTPLVQSCQRDPEAPALSLINQDLLYLKKGSLGPEKIVLSLHKFLVIISNDDDIEERTFRWNPHAKIFYIKKQKEPRKPKEEVYSNSKIIQVIKTYWELGHEHKFITEIVARRANECIMSITEPDYKNPQIWNDMRTLFADYEWQGSLDYAETGLLWSLSVFIRSSVIWERVHDFQLGIESYQ</sequence>
<dbReference type="PANTHER" id="PTHR11439:SF495">
    <property type="entry name" value="REVERSE TRANSCRIPTASE, RNA-DEPENDENT DNA POLYMERASE-RELATED"/>
    <property type="match status" value="1"/>
</dbReference>
<feature type="region of interest" description="Disordered" evidence="1">
    <location>
        <begin position="172"/>
        <end position="198"/>
    </location>
</feature>
<reference evidence="2" key="2">
    <citation type="submission" date="2022-01" db="EMBL/GenBank/DDBJ databases">
        <authorList>
            <person name="Yamashiro T."/>
            <person name="Shiraishi A."/>
            <person name="Satake H."/>
            <person name="Nakayama K."/>
        </authorList>
    </citation>
    <scope>NUCLEOTIDE SEQUENCE</scope>
</reference>
<name>A0ABQ5B5A0_9ASTR</name>
<dbReference type="EMBL" id="BQNB010012847">
    <property type="protein sequence ID" value="GJT08656.1"/>
    <property type="molecule type" value="Genomic_DNA"/>
</dbReference>
<proteinExistence type="predicted"/>
<accession>A0ABQ5B5A0</accession>
<evidence type="ECO:0000256" key="1">
    <source>
        <dbReference type="SAM" id="MobiDB-lite"/>
    </source>
</evidence>
<gene>
    <name evidence="2" type="ORF">Tco_0843118</name>
</gene>
<feature type="compositionally biased region" description="Basic and acidic residues" evidence="1">
    <location>
        <begin position="461"/>
        <end position="480"/>
    </location>
</feature>
<dbReference type="PANTHER" id="PTHR11439">
    <property type="entry name" value="GAG-POL-RELATED RETROTRANSPOSON"/>
    <property type="match status" value="1"/>
</dbReference>
<organism evidence="2 3">
    <name type="scientific">Tanacetum coccineum</name>
    <dbReference type="NCBI Taxonomy" id="301880"/>
    <lineage>
        <taxon>Eukaryota</taxon>
        <taxon>Viridiplantae</taxon>
        <taxon>Streptophyta</taxon>
        <taxon>Embryophyta</taxon>
        <taxon>Tracheophyta</taxon>
        <taxon>Spermatophyta</taxon>
        <taxon>Magnoliopsida</taxon>
        <taxon>eudicotyledons</taxon>
        <taxon>Gunneridae</taxon>
        <taxon>Pentapetalae</taxon>
        <taxon>asterids</taxon>
        <taxon>campanulids</taxon>
        <taxon>Asterales</taxon>
        <taxon>Asteraceae</taxon>
        <taxon>Asteroideae</taxon>
        <taxon>Anthemideae</taxon>
        <taxon>Anthemidinae</taxon>
        <taxon>Tanacetum</taxon>
    </lineage>
</organism>
<comment type="caution">
    <text evidence="2">The sequence shown here is derived from an EMBL/GenBank/DDBJ whole genome shotgun (WGS) entry which is preliminary data.</text>
</comment>
<evidence type="ECO:0000313" key="2">
    <source>
        <dbReference type="EMBL" id="GJT08656.1"/>
    </source>
</evidence>
<dbReference type="CDD" id="cd09272">
    <property type="entry name" value="RNase_HI_RT_Ty1"/>
    <property type="match status" value="1"/>
</dbReference>
<evidence type="ECO:0000313" key="3">
    <source>
        <dbReference type="Proteomes" id="UP001151760"/>
    </source>
</evidence>
<reference evidence="2" key="1">
    <citation type="journal article" date="2022" name="Int. J. Mol. Sci.">
        <title>Draft Genome of Tanacetum Coccineum: Genomic Comparison of Closely Related Tanacetum-Family Plants.</title>
        <authorList>
            <person name="Yamashiro T."/>
            <person name="Shiraishi A."/>
            <person name="Nakayama K."/>
            <person name="Satake H."/>
        </authorList>
    </citation>
    <scope>NUCLEOTIDE SEQUENCE</scope>
</reference>
<feature type="region of interest" description="Disordered" evidence="1">
    <location>
        <begin position="459"/>
        <end position="482"/>
    </location>
</feature>
<keyword evidence="3" id="KW-1185">Reference proteome</keyword>